<evidence type="ECO:0000259" key="21">
    <source>
        <dbReference type="PROSITE" id="PS51698"/>
    </source>
</evidence>
<comment type="function">
    <text evidence="3">May catalyze the cis-trans isomerization of proline imidic peptide bonds in oligopeptides thereby assisting the folding of proteins. May also function as a chaperone, playing a role in intracellular transport of proteins. May also have a protein ubiquitin ligase activity acting as an E3 ubiquitin protein ligase or as a ubiquitin-ubiquitin ligase promoting elongation of ubiquitin chains on proteins.</text>
</comment>
<evidence type="ECO:0000256" key="11">
    <source>
        <dbReference type="ARBA" id="ARBA00022786"/>
    </source>
</evidence>
<evidence type="ECO:0000256" key="13">
    <source>
        <dbReference type="ARBA" id="ARBA00023235"/>
    </source>
</evidence>
<dbReference type="FunFam" id="3.30.40.10:FF:000079">
    <property type="entry name" value="Peptidyl-prolyl cis-trans isomerase 2"/>
    <property type="match status" value="1"/>
</dbReference>
<feature type="compositionally biased region" description="Polar residues" evidence="18">
    <location>
        <begin position="288"/>
        <end position="298"/>
    </location>
</feature>
<dbReference type="PROSITE" id="PS51698">
    <property type="entry name" value="U_BOX"/>
    <property type="match status" value="1"/>
</dbReference>
<dbReference type="InterPro" id="IPR001138">
    <property type="entry name" value="Zn2Cys6_DnaBD"/>
</dbReference>
<dbReference type="FunFam" id="2.40.100.10:FF:000014">
    <property type="entry name" value="Peptidyl-prolyl cis-trans isomerase cyp65"/>
    <property type="match status" value="1"/>
</dbReference>
<evidence type="ECO:0000256" key="9">
    <source>
        <dbReference type="ARBA" id="ARBA00022679"/>
    </source>
</evidence>
<dbReference type="EC" id="5.2.1.8" evidence="7"/>
<dbReference type="Pfam" id="PF00172">
    <property type="entry name" value="Zn_clus"/>
    <property type="match status" value="1"/>
</dbReference>
<dbReference type="GO" id="GO:0006457">
    <property type="term" value="P:protein folding"/>
    <property type="evidence" value="ECO:0007669"/>
    <property type="project" value="InterPro"/>
</dbReference>
<gene>
    <name evidence="22" type="ORF">Daesc_005190</name>
</gene>
<evidence type="ECO:0000256" key="1">
    <source>
        <dbReference type="ARBA" id="ARBA00000900"/>
    </source>
</evidence>
<dbReference type="GO" id="GO:0016567">
    <property type="term" value="P:protein ubiquitination"/>
    <property type="evidence" value="ECO:0007669"/>
    <property type="project" value="InterPro"/>
</dbReference>
<dbReference type="PANTHER" id="PTHR31001">
    <property type="entry name" value="UNCHARACTERIZED TRANSCRIPTIONAL REGULATORY PROTEIN"/>
    <property type="match status" value="1"/>
</dbReference>
<dbReference type="InterPro" id="IPR029000">
    <property type="entry name" value="Cyclophilin-like_dom_sf"/>
</dbReference>
<feature type="region of interest" description="Disordered" evidence="18">
    <location>
        <begin position="674"/>
        <end position="746"/>
    </location>
</feature>
<dbReference type="InterPro" id="IPR050613">
    <property type="entry name" value="Sec_Metabolite_Reg"/>
</dbReference>
<dbReference type="Gene3D" id="4.10.240.10">
    <property type="entry name" value="Zn(2)-C6 fungal-type DNA-binding domain"/>
    <property type="match status" value="1"/>
</dbReference>
<dbReference type="GO" id="GO:0005634">
    <property type="term" value="C:nucleus"/>
    <property type="evidence" value="ECO:0007669"/>
    <property type="project" value="UniProtKB-SubCell"/>
</dbReference>
<evidence type="ECO:0000256" key="2">
    <source>
        <dbReference type="ARBA" id="ARBA00000971"/>
    </source>
</evidence>
<dbReference type="InterPro" id="IPR002130">
    <property type="entry name" value="Cyclophilin-type_PPIase_dom"/>
</dbReference>
<feature type="domain" description="Zn(2)-C6 fungal-type" evidence="19">
    <location>
        <begin position="606"/>
        <end position="634"/>
    </location>
</feature>
<evidence type="ECO:0000256" key="14">
    <source>
        <dbReference type="ARBA" id="ARBA00023242"/>
    </source>
</evidence>
<dbReference type="PRINTS" id="PR00153">
    <property type="entry name" value="CSAPPISMRASE"/>
</dbReference>
<comment type="similarity">
    <text evidence="5">Belongs to the cyclophilin-type PPIase family. PPIL2 subfamily.</text>
</comment>
<dbReference type="GO" id="GO:0006351">
    <property type="term" value="P:DNA-templated transcription"/>
    <property type="evidence" value="ECO:0007669"/>
    <property type="project" value="InterPro"/>
</dbReference>
<evidence type="ECO:0000256" key="3">
    <source>
        <dbReference type="ARBA" id="ARBA00003697"/>
    </source>
</evidence>
<evidence type="ECO:0000256" key="4">
    <source>
        <dbReference type="ARBA" id="ARBA00004123"/>
    </source>
</evidence>
<dbReference type="SUPFAM" id="SSF57701">
    <property type="entry name" value="Zn2/Cys6 DNA-binding domain"/>
    <property type="match status" value="1"/>
</dbReference>
<dbReference type="GO" id="GO:0003755">
    <property type="term" value="F:peptidyl-prolyl cis-trans isomerase activity"/>
    <property type="evidence" value="ECO:0007669"/>
    <property type="project" value="UniProtKB-KW"/>
</dbReference>
<dbReference type="CDD" id="cd12148">
    <property type="entry name" value="fungal_TF_MHR"/>
    <property type="match status" value="1"/>
</dbReference>
<dbReference type="SMART" id="SM00504">
    <property type="entry name" value="Ubox"/>
    <property type="match status" value="1"/>
</dbReference>
<dbReference type="PANTHER" id="PTHR31001:SF45">
    <property type="entry name" value="ZN(II)2CYS6 TRANSCRIPTION FACTOR (EUROFUNG)"/>
    <property type="match status" value="1"/>
</dbReference>
<accession>A0AAX6MKC2</accession>
<organism evidence="22 23">
    <name type="scientific">Daldinia eschscholtzii</name>
    <dbReference type="NCBI Taxonomy" id="292717"/>
    <lineage>
        <taxon>Eukaryota</taxon>
        <taxon>Fungi</taxon>
        <taxon>Dikarya</taxon>
        <taxon>Ascomycota</taxon>
        <taxon>Pezizomycotina</taxon>
        <taxon>Sordariomycetes</taxon>
        <taxon>Xylariomycetidae</taxon>
        <taxon>Xylariales</taxon>
        <taxon>Hypoxylaceae</taxon>
        <taxon>Daldinia</taxon>
    </lineage>
</organism>
<evidence type="ECO:0000256" key="6">
    <source>
        <dbReference type="ARBA" id="ARBA00012483"/>
    </source>
</evidence>
<comment type="subcellular location">
    <subcellularLocation>
        <location evidence="4">Nucleus</location>
    </subcellularLocation>
</comment>
<dbReference type="Gene3D" id="2.40.100.10">
    <property type="entry name" value="Cyclophilin-like"/>
    <property type="match status" value="1"/>
</dbReference>
<dbReference type="GO" id="GO:0003677">
    <property type="term" value="F:DNA binding"/>
    <property type="evidence" value="ECO:0007669"/>
    <property type="project" value="InterPro"/>
</dbReference>
<dbReference type="Proteomes" id="UP001369815">
    <property type="component" value="Unassembled WGS sequence"/>
</dbReference>
<dbReference type="Pfam" id="PF04564">
    <property type="entry name" value="U-box"/>
    <property type="match status" value="1"/>
</dbReference>
<keyword evidence="14" id="KW-0539">Nucleus</keyword>
<sequence length="1284" mass="144616">MGKGTDKLYITHSEWSSSDAYSANTGSRTGPNNGSSFKRLPFNFCAASLQPFKNPVCTPDGTIFDVEVISKWLETHKTNPVNGEPLAARDLIKLNFARNGDVDSKGADGLGTDGKGDFIDPVTFKVLTDNTHIVAIRHGTYANVFAWETVERMNIKAKMWRDLVDDAEFSRSDIITLQDPQNAASRDLSQFQHLKNGGDALLTKEQEEERKEGNVNINALGRVGDKVLRAKEAVEKARREREVTGEVNRSSKAVTKASENNKARSSMIQEKKPNERAATHTTGRAAASFTSTGLTPETSGERATLTEEEYMLKPKRVKIKGYARIETNLGDLNIELHTEYAPKAVWNFTRLAQKGYYKGVSFHRNIKNFMIQGGDPSGTGRGGTSIWGKNFQDEFEGPLTHDSRGVLSMANKGKNTNSSQFFITYRPVKHLDRKHTIFGKVVGGLDTLSKMEAAPTDGSDRPLNKIVIKDIVVYLDPFQEFLDQKAKQEKQAEQKAEIERAGGTEDDQLTWTGKRVRRDGTVEQGGGGGTVGKYLQAAMKQRVNEDEIIEEDVDTWEEPVKKKAKVGGFGNFDNWLQFLSQPPSIFFYGMSTGSHTASVKPPRVLSCVLCQQRKVKCDKIFPCANCVRLRAQCVPATHTPPRRRRHFAKQELVERLHHYENLLRENNIPFESLYGDDSKSGGLQTPQQTPQDASPKGPASKDDTGATPKLAYRPKDIWRAMSEKPSDSEDDEIDESDDNDSDWSFKKDTLGKPMINKVWDRIYKSEDNSHLLFAAPQTADDLSTMHPEHIHIFRLWQIYLDNVDPLLKITHTPTLQARIIDAASHITKIDPTLEALIFSIYCTSVSSLTNDECLTFFMESRDNLLTTDRDCLTALFLYLISVKPKVDPRSLSSMLGIAVRIARRMGIHNESPCAKFTALEAEMRRRLWWSLIIFDNRISELSHYKSASLAPTWDCRTPLNVYDSEIRREMKTPLAIHEKPTEAIFAVVRSELTDFVRHSSFHITFTNPSLSAIAKSKRSGSASEGDELDALEATIEEKYLEFCDLDNPLHFMTVWTARGYLAKMRILDYYSKHLTSTAQPADPERNTAISSALVMLECDTKLMTSPLVKGYRWLTNYHFPMPAYIHLLQTLKKRPIDSKTEKAWEAMSDNYRARFVNTGVNEAFFHVFSRIVLRAWEAREALSKPEDGPLVPPLIVSDIRDRILKTELNDPRHGQAVDANNSDLLQMPMPMDFRSGYGPSYNTREQDFSMSAGLWDNHSAPAQGTMDAMNFDDIGWTSLGWNTM</sequence>
<dbReference type="PROSITE" id="PS00170">
    <property type="entry name" value="CSA_PPIASE_1"/>
    <property type="match status" value="1"/>
</dbReference>
<keyword evidence="10" id="KW-0479">Metal-binding</keyword>
<evidence type="ECO:0000313" key="23">
    <source>
        <dbReference type="Proteomes" id="UP001369815"/>
    </source>
</evidence>
<keyword evidence="9" id="KW-0808">Transferase</keyword>
<dbReference type="GO" id="GO:0008270">
    <property type="term" value="F:zinc ion binding"/>
    <property type="evidence" value="ECO:0007669"/>
    <property type="project" value="InterPro"/>
</dbReference>
<name>A0AAX6MKC2_9PEZI</name>
<evidence type="ECO:0000259" key="19">
    <source>
        <dbReference type="PROSITE" id="PS50048"/>
    </source>
</evidence>
<dbReference type="SMART" id="SM00906">
    <property type="entry name" value="Fungal_trans"/>
    <property type="match status" value="1"/>
</dbReference>
<feature type="domain" description="U-box" evidence="21">
    <location>
        <begin position="38"/>
        <end position="111"/>
    </location>
</feature>
<evidence type="ECO:0000256" key="8">
    <source>
        <dbReference type="ARBA" id="ARBA00020592"/>
    </source>
</evidence>
<feature type="compositionally biased region" description="Acidic residues" evidence="18">
    <location>
        <begin position="728"/>
        <end position="741"/>
    </location>
</feature>
<dbReference type="GO" id="GO:0000981">
    <property type="term" value="F:DNA-binding transcription factor activity, RNA polymerase II-specific"/>
    <property type="evidence" value="ECO:0007669"/>
    <property type="project" value="InterPro"/>
</dbReference>
<feature type="region of interest" description="Disordered" evidence="18">
    <location>
        <begin position="238"/>
        <end position="303"/>
    </location>
</feature>
<dbReference type="PROSITE" id="PS50072">
    <property type="entry name" value="CSA_PPIASE_2"/>
    <property type="match status" value="1"/>
</dbReference>
<keyword evidence="12" id="KW-0697">Rotamase</keyword>
<feature type="compositionally biased region" description="Basic and acidic residues" evidence="18">
    <location>
        <begin position="269"/>
        <end position="278"/>
    </location>
</feature>
<dbReference type="InterPro" id="IPR036864">
    <property type="entry name" value="Zn2-C6_fun-type_DNA-bd_sf"/>
</dbReference>
<evidence type="ECO:0000256" key="12">
    <source>
        <dbReference type="ARBA" id="ARBA00023110"/>
    </source>
</evidence>
<feature type="compositionally biased region" description="Polar residues" evidence="18">
    <location>
        <begin position="681"/>
        <end position="692"/>
    </location>
</feature>
<dbReference type="SUPFAM" id="SSF50891">
    <property type="entry name" value="Cyclophilin-like"/>
    <property type="match status" value="1"/>
</dbReference>
<dbReference type="InterPro" id="IPR020892">
    <property type="entry name" value="Cyclophilin-type_PPIase_CS"/>
</dbReference>
<keyword evidence="11" id="KW-0833">Ubl conjugation pathway</keyword>
<comment type="caution">
    <text evidence="22">The sequence shown here is derived from an EMBL/GenBank/DDBJ whole genome shotgun (WGS) entry which is preliminary data.</text>
</comment>
<dbReference type="Gene3D" id="3.30.40.10">
    <property type="entry name" value="Zinc/RING finger domain, C3HC4 (zinc finger)"/>
    <property type="match status" value="1"/>
</dbReference>
<dbReference type="CDD" id="cd16663">
    <property type="entry name" value="RING-Ubox_PPIL2"/>
    <property type="match status" value="1"/>
</dbReference>
<evidence type="ECO:0000313" key="22">
    <source>
        <dbReference type="EMBL" id="KAK6952893.1"/>
    </source>
</evidence>
<feature type="compositionally biased region" description="Basic and acidic residues" evidence="18">
    <location>
        <begin position="713"/>
        <end position="727"/>
    </location>
</feature>
<protein>
    <recommendedName>
        <fullName evidence="8">Peptidyl-prolyl cis-trans isomerase-like 2</fullName>
        <ecNumber evidence="6">2.3.2.27</ecNumber>
        <ecNumber evidence="7">5.2.1.8</ecNumber>
    </recommendedName>
    <alternativeName>
        <fullName evidence="15">Cyclophilin-60</fullName>
    </alternativeName>
    <alternativeName>
        <fullName evidence="16">Cyclophilin-like protein Cyp-60</fullName>
    </alternativeName>
    <alternativeName>
        <fullName evidence="17">RING-type E3 ubiquitin transferase isomerase-like 2</fullName>
    </alternativeName>
</protein>
<evidence type="ECO:0000256" key="15">
    <source>
        <dbReference type="ARBA" id="ARBA00030661"/>
    </source>
</evidence>
<comment type="catalytic activity">
    <reaction evidence="2">
        <text>[protein]-peptidylproline (omega=180) = [protein]-peptidylproline (omega=0)</text>
        <dbReference type="Rhea" id="RHEA:16237"/>
        <dbReference type="Rhea" id="RHEA-COMP:10747"/>
        <dbReference type="Rhea" id="RHEA-COMP:10748"/>
        <dbReference type="ChEBI" id="CHEBI:83833"/>
        <dbReference type="ChEBI" id="CHEBI:83834"/>
        <dbReference type="EC" id="5.2.1.8"/>
    </reaction>
</comment>
<dbReference type="GO" id="GO:0061630">
    <property type="term" value="F:ubiquitin protein ligase activity"/>
    <property type="evidence" value="ECO:0007669"/>
    <property type="project" value="UniProtKB-EC"/>
</dbReference>
<evidence type="ECO:0000256" key="18">
    <source>
        <dbReference type="SAM" id="MobiDB-lite"/>
    </source>
</evidence>
<evidence type="ECO:0000256" key="7">
    <source>
        <dbReference type="ARBA" id="ARBA00013194"/>
    </source>
</evidence>
<dbReference type="InterPro" id="IPR026951">
    <property type="entry name" value="PPIL2_U-box_dom"/>
</dbReference>
<feature type="compositionally biased region" description="Polar residues" evidence="18">
    <location>
        <begin position="247"/>
        <end position="268"/>
    </location>
</feature>
<dbReference type="PROSITE" id="PS50048">
    <property type="entry name" value="ZN2_CY6_FUNGAL_2"/>
    <property type="match status" value="1"/>
</dbReference>
<dbReference type="Pfam" id="PF00160">
    <property type="entry name" value="Pro_isomerase"/>
    <property type="match status" value="1"/>
</dbReference>
<keyword evidence="23" id="KW-1185">Reference proteome</keyword>
<evidence type="ECO:0000256" key="16">
    <source>
        <dbReference type="ARBA" id="ARBA00030942"/>
    </source>
</evidence>
<dbReference type="CDD" id="cd01923">
    <property type="entry name" value="cyclophilin_RING"/>
    <property type="match status" value="1"/>
</dbReference>
<comment type="catalytic activity">
    <reaction evidence="1">
        <text>S-ubiquitinyl-[E2 ubiquitin-conjugating enzyme]-L-cysteine + [acceptor protein]-L-lysine = [E2 ubiquitin-conjugating enzyme]-L-cysteine + N(6)-ubiquitinyl-[acceptor protein]-L-lysine.</text>
        <dbReference type="EC" id="2.3.2.27"/>
    </reaction>
</comment>
<dbReference type="InterPro" id="IPR013083">
    <property type="entry name" value="Znf_RING/FYVE/PHD"/>
</dbReference>
<feature type="domain" description="PPIase cyclophilin-type" evidence="20">
    <location>
        <begin position="326"/>
        <end position="473"/>
    </location>
</feature>
<dbReference type="SMART" id="SM00066">
    <property type="entry name" value="GAL4"/>
    <property type="match status" value="1"/>
</dbReference>
<dbReference type="EMBL" id="JBANMG010000005">
    <property type="protein sequence ID" value="KAK6952893.1"/>
    <property type="molecule type" value="Genomic_DNA"/>
</dbReference>
<evidence type="ECO:0000256" key="10">
    <source>
        <dbReference type="ARBA" id="ARBA00022723"/>
    </source>
</evidence>
<dbReference type="EC" id="2.3.2.27" evidence="6"/>
<dbReference type="CDD" id="cd00067">
    <property type="entry name" value="GAL4"/>
    <property type="match status" value="1"/>
</dbReference>
<evidence type="ECO:0000256" key="17">
    <source>
        <dbReference type="ARBA" id="ARBA00033051"/>
    </source>
</evidence>
<evidence type="ECO:0000259" key="20">
    <source>
        <dbReference type="PROSITE" id="PS50072"/>
    </source>
</evidence>
<dbReference type="InterPro" id="IPR003613">
    <property type="entry name" value="Ubox_domain"/>
</dbReference>
<evidence type="ECO:0000256" key="5">
    <source>
        <dbReference type="ARBA" id="ARBA00007930"/>
    </source>
</evidence>
<reference evidence="22 23" key="1">
    <citation type="journal article" date="2024" name="Front Chem Biol">
        <title>Unveiling the potential of Daldinia eschscholtzii MFLUCC 19-0629 through bioactivity and bioinformatics studies for enhanced sustainable agriculture production.</title>
        <authorList>
            <person name="Brooks S."/>
            <person name="Weaver J.A."/>
            <person name="Klomchit A."/>
            <person name="Alharthi S.A."/>
            <person name="Onlamun T."/>
            <person name="Nurani R."/>
            <person name="Vong T.K."/>
            <person name="Alberti F."/>
            <person name="Greco C."/>
        </authorList>
    </citation>
    <scope>NUCLEOTIDE SEQUENCE [LARGE SCALE GENOMIC DNA]</scope>
    <source>
        <strain evidence="22">MFLUCC 19-0629</strain>
    </source>
</reference>
<dbReference type="SUPFAM" id="SSF57850">
    <property type="entry name" value="RING/U-box"/>
    <property type="match status" value="1"/>
</dbReference>
<dbReference type="Pfam" id="PF04082">
    <property type="entry name" value="Fungal_trans"/>
    <property type="match status" value="1"/>
</dbReference>
<proteinExistence type="inferred from homology"/>
<keyword evidence="13" id="KW-0413">Isomerase</keyword>
<dbReference type="InterPro" id="IPR007219">
    <property type="entry name" value="XnlR_reg_dom"/>
</dbReference>